<protein>
    <submittedName>
        <fullName evidence="1">Uncharacterized protein</fullName>
    </submittedName>
</protein>
<dbReference type="Proteomes" id="UP001176521">
    <property type="component" value="Unassembled WGS sequence"/>
</dbReference>
<reference evidence="1" key="1">
    <citation type="journal article" date="2023" name="PhytoFront">
        <title>Draft Genome Resources of Seven Strains of Tilletia horrida, Causal Agent of Kernel Smut of Rice.</title>
        <authorList>
            <person name="Khanal S."/>
            <person name="Antony Babu S."/>
            <person name="Zhou X.G."/>
        </authorList>
    </citation>
    <scope>NUCLEOTIDE SEQUENCE</scope>
    <source>
        <strain evidence="1">TX3</strain>
    </source>
</reference>
<dbReference type="InterPro" id="IPR024645">
    <property type="entry name" value="Mitochondr_Som1"/>
</dbReference>
<dbReference type="AlphaFoldDB" id="A0AAN6GH40"/>
<evidence type="ECO:0000313" key="2">
    <source>
        <dbReference type="Proteomes" id="UP001176521"/>
    </source>
</evidence>
<gene>
    <name evidence="1" type="ORF">OC842_001792</name>
</gene>
<sequence>MSSSKAPGKEQTKEKEKCFLTEFEQFDCELPTSGRPRARCFAVRRIFRTCAGRAAVEVTHVVEFDEKKRPVLKPEFVNAMPPSSHWGTS</sequence>
<proteinExistence type="predicted"/>
<dbReference type="Pfam" id="PF11093">
    <property type="entry name" value="Mitochondr_Som1"/>
    <property type="match status" value="1"/>
</dbReference>
<name>A0AAN6GH40_9BASI</name>
<accession>A0AAN6GH40</accession>
<comment type="caution">
    <text evidence="1">The sequence shown here is derived from an EMBL/GenBank/DDBJ whole genome shotgun (WGS) entry which is preliminary data.</text>
</comment>
<keyword evidence="2" id="KW-1185">Reference proteome</keyword>
<evidence type="ECO:0000313" key="1">
    <source>
        <dbReference type="EMBL" id="KAK0536942.1"/>
    </source>
</evidence>
<dbReference type="GO" id="GO:0042720">
    <property type="term" value="C:mitochondrial inner membrane peptidase complex"/>
    <property type="evidence" value="ECO:0007669"/>
    <property type="project" value="InterPro"/>
</dbReference>
<dbReference type="EMBL" id="JAPDMQ010000068">
    <property type="protein sequence ID" value="KAK0536942.1"/>
    <property type="molecule type" value="Genomic_DNA"/>
</dbReference>
<organism evidence="1 2">
    <name type="scientific">Tilletia horrida</name>
    <dbReference type="NCBI Taxonomy" id="155126"/>
    <lineage>
        <taxon>Eukaryota</taxon>
        <taxon>Fungi</taxon>
        <taxon>Dikarya</taxon>
        <taxon>Basidiomycota</taxon>
        <taxon>Ustilaginomycotina</taxon>
        <taxon>Exobasidiomycetes</taxon>
        <taxon>Tilletiales</taxon>
        <taxon>Tilletiaceae</taxon>
        <taxon>Tilletia</taxon>
    </lineage>
</organism>